<reference evidence="3 4" key="1">
    <citation type="submission" date="2019-02" db="EMBL/GenBank/DDBJ databases">
        <title>Deep-cultivation of Planctomycetes and their phenomic and genomic characterization uncovers novel biology.</title>
        <authorList>
            <person name="Wiegand S."/>
            <person name="Jogler M."/>
            <person name="Boedeker C."/>
            <person name="Pinto D."/>
            <person name="Vollmers J."/>
            <person name="Rivas-Marin E."/>
            <person name="Kohn T."/>
            <person name="Peeters S.H."/>
            <person name="Heuer A."/>
            <person name="Rast P."/>
            <person name="Oberbeckmann S."/>
            <person name="Bunk B."/>
            <person name="Jeske O."/>
            <person name="Meyerdierks A."/>
            <person name="Storesund J.E."/>
            <person name="Kallscheuer N."/>
            <person name="Luecker S."/>
            <person name="Lage O.M."/>
            <person name="Pohl T."/>
            <person name="Merkel B.J."/>
            <person name="Hornburger P."/>
            <person name="Mueller R.-W."/>
            <person name="Bruemmer F."/>
            <person name="Labrenz M."/>
            <person name="Spormann A.M."/>
            <person name="Op Den Camp H."/>
            <person name="Overmann J."/>
            <person name="Amann R."/>
            <person name="Jetten M.S.M."/>
            <person name="Mascher T."/>
            <person name="Medema M.H."/>
            <person name="Devos D.P."/>
            <person name="Kaster A.-K."/>
            <person name="Ovreas L."/>
            <person name="Rohde M."/>
            <person name="Galperin M.Y."/>
            <person name="Jogler C."/>
        </authorList>
    </citation>
    <scope>NUCLEOTIDE SEQUENCE [LARGE SCALE GENOMIC DNA]</scope>
    <source>
        <strain evidence="3 4">Pla111</strain>
    </source>
</reference>
<dbReference type="Gene3D" id="2.30.42.10">
    <property type="match status" value="1"/>
</dbReference>
<dbReference type="Proteomes" id="UP000318995">
    <property type="component" value="Unassembled WGS sequence"/>
</dbReference>
<dbReference type="InterPro" id="IPR036034">
    <property type="entry name" value="PDZ_sf"/>
</dbReference>
<dbReference type="InterPro" id="IPR001478">
    <property type="entry name" value="PDZ"/>
</dbReference>
<feature type="region of interest" description="Disordered" evidence="1">
    <location>
        <begin position="290"/>
        <end position="310"/>
    </location>
</feature>
<dbReference type="AlphaFoldDB" id="A0A5C5W7Y3"/>
<comment type="caution">
    <text evidence="3">The sequence shown here is derived from an EMBL/GenBank/DDBJ whole genome shotgun (WGS) entry which is preliminary data.</text>
</comment>
<name>A0A5C5W7Y3_9BACT</name>
<keyword evidence="3" id="KW-0378">Hydrolase</keyword>
<sequence>MLSPAFPRLVYFALALVAFALVAPLRGVEAAELVEPGVAAPADAEPAAERLVPVGPTADADSSVDAADAPARRFRNRPRRLLRPGFIEPSEPTLPVEGETRVGRYWIGVAATPTPPEVLAQLDLGDAPGLLVREVTPESPAAAAGVAPWDILTHVNNKPIASVAQLADAVGEAGENKAQLVLELLRKGRPQTVFLKPVLQAIAPPSAPMVGPQPGDAARGRLRQWLSQRLADPNLFAEGGLDRLLQEQLAELDQQDPRLGAGEAPPFVPPNLPGELPAALPSGVSVSITQSNNGPAEVTVRRTNPNGPADEWRFDADDEAALAELPDDVRPMVQRLLSRQGAPQAWILPNGDPMAGDVQQRLQQMEAQLDRFRQQMPGDPLEGAPRLFGVPPQPQAFQPQDPELQAPELQAIVPEVIAPLQAVPTPADQPEAAAEGPTELVVPAE</sequence>
<dbReference type="GO" id="GO:0008233">
    <property type="term" value="F:peptidase activity"/>
    <property type="evidence" value="ECO:0007669"/>
    <property type="project" value="UniProtKB-KW"/>
</dbReference>
<keyword evidence="4" id="KW-1185">Reference proteome</keyword>
<organism evidence="3 4">
    <name type="scientific">Botrimarina hoheduenensis</name>
    <dbReference type="NCBI Taxonomy" id="2528000"/>
    <lineage>
        <taxon>Bacteria</taxon>
        <taxon>Pseudomonadati</taxon>
        <taxon>Planctomycetota</taxon>
        <taxon>Planctomycetia</taxon>
        <taxon>Pirellulales</taxon>
        <taxon>Lacipirellulaceae</taxon>
        <taxon>Botrimarina</taxon>
    </lineage>
</organism>
<dbReference type="CDD" id="cd06779">
    <property type="entry name" value="cpPDZ_Deg_HtrA-like"/>
    <property type="match status" value="1"/>
</dbReference>
<dbReference type="EMBL" id="SJPH01000003">
    <property type="protein sequence ID" value="TWT46557.1"/>
    <property type="molecule type" value="Genomic_DNA"/>
</dbReference>
<feature type="domain" description="PDZ" evidence="2">
    <location>
        <begin position="103"/>
        <end position="188"/>
    </location>
</feature>
<accession>A0A5C5W7Y3</accession>
<evidence type="ECO:0000256" key="1">
    <source>
        <dbReference type="SAM" id="MobiDB-lite"/>
    </source>
</evidence>
<keyword evidence="3" id="KW-0645">Protease</keyword>
<dbReference type="SUPFAM" id="SSF50156">
    <property type="entry name" value="PDZ domain-like"/>
    <property type="match status" value="1"/>
</dbReference>
<gene>
    <name evidence="3" type="primary">degP</name>
    <name evidence="3" type="ORF">Pla111_16530</name>
</gene>
<proteinExistence type="predicted"/>
<dbReference type="Pfam" id="PF13180">
    <property type="entry name" value="PDZ_2"/>
    <property type="match status" value="1"/>
</dbReference>
<evidence type="ECO:0000313" key="4">
    <source>
        <dbReference type="Proteomes" id="UP000318995"/>
    </source>
</evidence>
<dbReference type="OrthoDB" id="255789at2"/>
<dbReference type="EC" id="3.4.21.107" evidence="3"/>
<dbReference type="GO" id="GO:0006508">
    <property type="term" value="P:proteolysis"/>
    <property type="evidence" value="ECO:0007669"/>
    <property type="project" value="UniProtKB-KW"/>
</dbReference>
<evidence type="ECO:0000259" key="2">
    <source>
        <dbReference type="SMART" id="SM00228"/>
    </source>
</evidence>
<feature type="region of interest" description="Disordered" evidence="1">
    <location>
        <begin position="424"/>
        <end position="445"/>
    </location>
</feature>
<evidence type="ECO:0000313" key="3">
    <source>
        <dbReference type="EMBL" id="TWT46557.1"/>
    </source>
</evidence>
<protein>
    <submittedName>
        <fullName evidence="3">Periplasmic serine endoprotease DegP</fullName>
        <ecNumber evidence="3">3.4.21.107</ecNumber>
    </submittedName>
</protein>
<dbReference type="SMART" id="SM00228">
    <property type="entry name" value="PDZ"/>
    <property type="match status" value="1"/>
</dbReference>